<dbReference type="InterPro" id="IPR001304">
    <property type="entry name" value="C-type_lectin-like"/>
</dbReference>
<name>E3M1L5_CAERE</name>
<keyword evidence="3" id="KW-1185">Reference proteome</keyword>
<feature type="domain" description="C-type lectin" evidence="1">
    <location>
        <begin position="121"/>
        <end position="260"/>
    </location>
</feature>
<evidence type="ECO:0000259" key="1">
    <source>
        <dbReference type="PROSITE" id="PS50041"/>
    </source>
</evidence>
<dbReference type="eggNOG" id="KOG4297">
    <property type="taxonomic scope" value="Eukaryota"/>
</dbReference>
<dbReference type="PROSITE" id="PS50041">
    <property type="entry name" value="C_TYPE_LECTIN_2"/>
    <property type="match status" value="1"/>
</dbReference>
<dbReference type="EMBL" id="DS268421">
    <property type="protein sequence ID" value="EFO88792.1"/>
    <property type="molecule type" value="Genomic_DNA"/>
</dbReference>
<protein>
    <recommendedName>
        <fullName evidence="1">C-type lectin domain-containing protein</fullName>
    </recommendedName>
</protein>
<gene>
    <name evidence="2" type="ORF">CRE_06349</name>
</gene>
<dbReference type="Gene3D" id="3.10.100.10">
    <property type="entry name" value="Mannose-Binding Protein A, subunit A"/>
    <property type="match status" value="1"/>
</dbReference>
<reference evidence="2" key="1">
    <citation type="submission" date="2007-07" db="EMBL/GenBank/DDBJ databases">
        <title>PCAP assembly of the Caenorhabditis remanei genome.</title>
        <authorList>
            <consortium name="The Caenorhabditis remanei Sequencing Consortium"/>
            <person name="Wilson R.K."/>
        </authorList>
    </citation>
    <scope>NUCLEOTIDE SEQUENCE [LARGE SCALE GENOMIC DNA]</scope>
    <source>
        <strain evidence="2">PB4641</strain>
    </source>
</reference>
<dbReference type="SUPFAM" id="SSF56436">
    <property type="entry name" value="C-type lectin-like"/>
    <property type="match status" value="1"/>
</dbReference>
<dbReference type="OrthoDB" id="6285323at2759"/>
<dbReference type="RefSeq" id="XP_003110003.2">
    <property type="nucleotide sequence ID" value="XM_003109955.2"/>
</dbReference>
<dbReference type="InterPro" id="IPR016187">
    <property type="entry name" value="CTDL_fold"/>
</dbReference>
<evidence type="ECO:0000313" key="3">
    <source>
        <dbReference type="Proteomes" id="UP000008281"/>
    </source>
</evidence>
<dbReference type="GeneID" id="9804283"/>
<dbReference type="SMART" id="SM00034">
    <property type="entry name" value="CLECT"/>
    <property type="match status" value="1"/>
</dbReference>
<accession>E3M1L5</accession>
<dbReference type="PANTHER" id="PTHR23124">
    <property type="entry name" value="C-TYPE LECTIN DOMAIN-CONTAINING PROTEIN-RELATED-RELATED"/>
    <property type="match status" value="1"/>
</dbReference>
<dbReference type="OMA" id="KRTEACR"/>
<dbReference type="HOGENOM" id="CLU_058687_1_1_1"/>
<dbReference type="PANTHER" id="PTHR23124:SF134">
    <property type="entry name" value="C-TYPE LECTIN DOMAIN-CONTAINING PROTEIN"/>
    <property type="match status" value="1"/>
</dbReference>
<dbReference type="Proteomes" id="UP000008281">
    <property type="component" value="Unassembled WGS sequence"/>
</dbReference>
<dbReference type="KEGG" id="crq:GCK72_006946"/>
<evidence type="ECO:0000313" key="2">
    <source>
        <dbReference type="EMBL" id="EFO88792.1"/>
    </source>
</evidence>
<dbReference type="AlphaFoldDB" id="E3M1L5"/>
<sequence>MMLINSFTIYFLKFLQCFLCNLEMTHFHRQATVLLFLNALFIPTFSIFFEKSSGKSCIDTKAYFAVSEEDDGGKNNDDDFFHVENLKETSKLKSDVSQAVTCPKVANGNCEEGWKNFTRPSGEWCMKVFFEKFITPAAAEKKCQEVGATLSSIQDQYENFYIVYTVLDKIFPESGTVMIGMKRTEACRNSGKNAKCNWATSFEWTDKSANGTEGFSWASKQPDNSRHMTRGGQACALIYATVTRNLGAFQSGTLDDVGCDFDFVKAGYTPSTPKAYVCGKKPKV</sequence>
<dbReference type="CTD" id="9804283"/>
<proteinExistence type="predicted"/>
<dbReference type="STRING" id="31234.E3M1L5"/>
<dbReference type="InParanoid" id="E3M1L5"/>
<dbReference type="InterPro" id="IPR016186">
    <property type="entry name" value="C-type_lectin-like/link_sf"/>
</dbReference>
<dbReference type="CDD" id="cd00037">
    <property type="entry name" value="CLECT"/>
    <property type="match status" value="1"/>
</dbReference>
<organism evidence="3">
    <name type="scientific">Caenorhabditis remanei</name>
    <name type="common">Caenorhabditis vulgaris</name>
    <dbReference type="NCBI Taxonomy" id="31234"/>
    <lineage>
        <taxon>Eukaryota</taxon>
        <taxon>Metazoa</taxon>
        <taxon>Ecdysozoa</taxon>
        <taxon>Nematoda</taxon>
        <taxon>Chromadorea</taxon>
        <taxon>Rhabditida</taxon>
        <taxon>Rhabditina</taxon>
        <taxon>Rhabditomorpha</taxon>
        <taxon>Rhabditoidea</taxon>
        <taxon>Rhabditidae</taxon>
        <taxon>Peloderinae</taxon>
        <taxon>Caenorhabditis</taxon>
    </lineage>
</organism>